<organism evidence="1 2">
    <name type="scientific">Clostridium punense</name>
    <dbReference type="NCBI Taxonomy" id="1054297"/>
    <lineage>
        <taxon>Bacteria</taxon>
        <taxon>Bacillati</taxon>
        <taxon>Bacillota</taxon>
        <taxon>Clostridia</taxon>
        <taxon>Eubacteriales</taxon>
        <taxon>Clostridiaceae</taxon>
        <taxon>Clostridium</taxon>
    </lineage>
</organism>
<gene>
    <name evidence="1" type="ORF">J2Z44_003798</name>
</gene>
<dbReference type="EMBL" id="JAGGLL010000043">
    <property type="protein sequence ID" value="MBP2023953.1"/>
    <property type="molecule type" value="Genomic_DNA"/>
</dbReference>
<comment type="caution">
    <text evidence="1">The sequence shown here is derived from an EMBL/GenBank/DDBJ whole genome shotgun (WGS) entry which is preliminary data.</text>
</comment>
<protein>
    <submittedName>
        <fullName evidence="1">Uncharacterized protein</fullName>
    </submittedName>
</protein>
<accession>A0ABS4K843</accession>
<keyword evidence="2" id="KW-1185">Reference proteome</keyword>
<sequence length="38" mass="4501">MCTCFIEVQDFQMKKLIKTYITIIRGIDKLKTDIHKKG</sequence>
<name>A0ABS4K843_9CLOT</name>
<proteinExistence type="predicted"/>
<evidence type="ECO:0000313" key="2">
    <source>
        <dbReference type="Proteomes" id="UP001519308"/>
    </source>
</evidence>
<reference evidence="1 2" key="1">
    <citation type="submission" date="2021-03" db="EMBL/GenBank/DDBJ databases">
        <title>Genomic Encyclopedia of Type Strains, Phase IV (KMG-IV): sequencing the most valuable type-strain genomes for metagenomic binning, comparative biology and taxonomic classification.</title>
        <authorList>
            <person name="Goeker M."/>
        </authorList>
    </citation>
    <scope>NUCLEOTIDE SEQUENCE [LARGE SCALE GENOMIC DNA]</scope>
    <source>
        <strain evidence="1 2">DSM 28650</strain>
    </source>
</reference>
<dbReference type="Proteomes" id="UP001519308">
    <property type="component" value="Unassembled WGS sequence"/>
</dbReference>
<evidence type="ECO:0000313" key="1">
    <source>
        <dbReference type="EMBL" id="MBP2023953.1"/>
    </source>
</evidence>